<feature type="domain" description="Potassium channel" evidence="11">
    <location>
        <begin position="414"/>
        <end position="492"/>
    </location>
</feature>
<reference evidence="12 13" key="1">
    <citation type="journal article" date="2024" name="Commun. Biol.">
        <title>Comparative genomic analysis of thermophilic fungi reveals convergent evolutionary adaptations and gene losses.</title>
        <authorList>
            <person name="Steindorff A.S."/>
            <person name="Aguilar-Pontes M.V."/>
            <person name="Robinson A.J."/>
            <person name="Andreopoulos B."/>
            <person name="LaButti K."/>
            <person name="Kuo A."/>
            <person name="Mondo S."/>
            <person name="Riley R."/>
            <person name="Otillar R."/>
            <person name="Haridas S."/>
            <person name="Lipzen A."/>
            <person name="Grimwood J."/>
            <person name="Schmutz J."/>
            <person name="Clum A."/>
            <person name="Reid I.D."/>
            <person name="Moisan M.C."/>
            <person name="Butler G."/>
            <person name="Nguyen T.T.M."/>
            <person name="Dewar K."/>
            <person name="Conant G."/>
            <person name="Drula E."/>
            <person name="Henrissat B."/>
            <person name="Hansel C."/>
            <person name="Singer S."/>
            <person name="Hutchinson M.I."/>
            <person name="de Vries R.P."/>
            <person name="Natvig D.O."/>
            <person name="Powell A.J."/>
            <person name="Tsang A."/>
            <person name="Grigoriev I.V."/>
        </authorList>
    </citation>
    <scope>NUCLEOTIDE SEQUENCE [LARGE SCALE GENOMIC DNA]</scope>
    <source>
        <strain evidence="12 13">CBS 494.80</strain>
    </source>
</reference>
<feature type="region of interest" description="Disordered" evidence="9">
    <location>
        <begin position="537"/>
        <end position="601"/>
    </location>
</feature>
<evidence type="ECO:0000256" key="8">
    <source>
        <dbReference type="RuleBase" id="RU003857"/>
    </source>
</evidence>
<dbReference type="Proteomes" id="UP001595075">
    <property type="component" value="Unassembled WGS sequence"/>
</dbReference>
<feature type="domain" description="Potassium channel" evidence="11">
    <location>
        <begin position="219"/>
        <end position="290"/>
    </location>
</feature>
<evidence type="ECO:0000256" key="3">
    <source>
        <dbReference type="ARBA" id="ARBA00022692"/>
    </source>
</evidence>
<feature type="transmembrane region" description="Helical" evidence="10">
    <location>
        <begin position="133"/>
        <end position="158"/>
    </location>
</feature>
<feature type="transmembrane region" description="Helical" evidence="10">
    <location>
        <begin position="403"/>
        <end position="426"/>
    </location>
</feature>
<feature type="transmembrane region" description="Helical" evidence="10">
    <location>
        <begin position="97"/>
        <end position="121"/>
    </location>
</feature>
<feature type="transmembrane region" description="Helical" evidence="10">
    <location>
        <begin position="438"/>
        <end position="456"/>
    </location>
</feature>
<evidence type="ECO:0000256" key="10">
    <source>
        <dbReference type="SAM" id="Phobius"/>
    </source>
</evidence>
<comment type="subcellular location">
    <subcellularLocation>
        <location evidence="1">Membrane</location>
        <topology evidence="1">Multi-pass membrane protein</topology>
    </subcellularLocation>
</comment>
<dbReference type="PANTHER" id="PTHR11003">
    <property type="entry name" value="POTASSIUM CHANNEL, SUBFAMILY K"/>
    <property type="match status" value="1"/>
</dbReference>
<dbReference type="PANTHER" id="PTHR11003:SF301">
    <property type="entry name" value="POTASSIUM CHANNEL PROTEIN"/>
    <property type="match status" value="1"/>
</dbReference>
<keyword evidence="2 8" id="KW-0813">Transport</keyword>
<feature type="region of interest" description="Disordered" evidence="9">
    <location>
        <begin position="647"/>
        <end position="699"/>
    </location>
</feature>
<evidence type="ECO:0000256" key="6">
    <source>
        <dbReference type="ARBA" id="ARBA00023136"/>
    </source>
</evidence>
<dbReference type="Gene3D" id="1.10.287.70">
    <property type="match status" value="2"/>
</dbReference>
<gene>
    <name evidence="12" type="ORF">VTL71DRAFT_14265</name>
</gene>
<dbReference type="PRINTS" id="PR01333">
    <property type="entry name" value="2POREKCHANEL"/>
</dbReference>
<evidence type="ECO:0000256" key="1">
    <source>
        <dbReference type="ARBA" id="ARBA00004141"/>
    </source>
</evidence>
<keyword evidence="4 10" id="KW-1133">Transmembrane helix</keyword>
<feature type="transmembrane region" description="Helical" evidence="10">
    <location>
        <begin position="468"/>
        <end position="489"/>
    </location>
</feature>
<dbReference type="SUPFAM" id="SSF81324">
    <property type="entry name" value="Voltage-gated potassium channels"/>
    <property type="match status" value="2"/>
</dbReference>
<dbReference type="InterPro" id="IPR013099">
    <property type="entry name" value="K_chnl_dom"/>
</dbReference>
<protein>
    <recommendedName>
        <fullName evidence="11">Potassium channel domain-containing protein</fullName>
    </recommendedName>
</protein>
<dbReference type="Pfam" id="PF07885">
    <property type="entry name" value="Ion_trans_2"/>
    <property type="match status" value="2"/>
</dbReference>
<evidence type="ECO:0000259" key="11">
    <source>
        <dbReference type="Pfam" id="PF07885"/>
    </source>
</evidence>
<feature type="compositionally biased region" description="Acidic residues" evidence="9">
    <location>
        <begin position="25"/>
        <end position="37"/>
    </location>
</feature>
<comment type="caution">
    <text evidence="12">The sequence shown here is derived from an EMBL/GenBank/DDBJ whole genome shotgun (WGS) entry which is preliminary data.</text>
</comment>
<evidence type="ECO:0000313" key="13">
    <source>
        <dbReference type="Proteomes" id="UP001595075"/>
    </source>
</evidence>
<evidence type="ECO:0000256" key="9">
    <source>
        <dbReference type="SAM" id="MobiDB-lite"/>
    </source>
</evidence>
<feature type="compositionally biased region" description="Basic and acidic residues" evidence="9">
    <location>
        <begin position="670"/>
        <end position="699"/>
    </location>
</feature>
<keyword evidence="5 8" id="KW-0406">Ion transport</keyword>
<feature type="compositionally biased region" description="Basic and acidic residues" evidence="9">
    <location>
        <begin position="9"/>
        <end position="24"/>
    </location>
</feature>
<evidence type="ECO:0000256" key="7">
    <source>
        <dbReference type="ARBA" id="ARBA00023303"/>
    </source>
</evidence>
<name>A0ABR4CK37_9HELO</name>
<comment type="similarity">
    <text evidence="8">Belongs to the two pore domain potassium channel (TC 1.A.1.8) family.</text>
</comment>
<sequence length="749" mass="83045">MNDPGLDEPISHDAKDVENRKGENGDGEGDAGVGDEDEQDFLDPSRWWFASTAFPLIAGTFGPMASAFSICALVVTWRVEIPEGKTEAEGVRLPDPSWLIGINAAQLAIALISNLFLLLNMARRVRFSIAQPITIIGWYISSFALTGLCACVSGPLRLLPKSTHALSQAFYYAIFSAGLYFLVATLMLITVYGAFKGHYDKEFQLTMSQRTLMLQTISFLVYLLSGAALFSHVEGWSFLDAVYWADFTLLTVGIGDLAPSTNTGRGLLFPFAIGGIIILGLVIGSIRSLVLERGKVKMGARMVEKERRRLIAKLEKKDKAAVLKPISSDHESASINTDAHTDTNTNDISTFNQSQTQPLSLSLTHNPTKKLTTPQSFDSELLRRSHEFHLMRTIQSSAHTRRLWTSLCISGLVWLLLWFIGALIFHLSESVPSQTEPWTYFTSLYFAYTSLLTIGYGDISPVSNAGKAFFVFWSMLAVPSLTILISNMGDTILKGVRDLTLLVGGWTVLPGEGGVRENVRRGVGRVTGGRWIGSKKGDDELEIGKGGDDGKGSDGSVDAAAKHDPSSPSQHEHEHRKPEDKDTNSRRKSEKDNDLSSRTIPHSKTAYHVLLVQEIGKVMAHLKSEPPKEYTFEEWAWFLKLVGEDEASERTHRRPQRRPERDAVGVGKEVAGEERCQAEGREGHRGEDEHGGKKVEKVEWSWMGNRSPLMGGKEEAEWVMQRLVRKLERELAGLRREEVEKNDTLGAEN</sequence>
<accession>A0ABR4CK37</accession>
<evidence type="ECO:0000256" key="5">
    <source>
        <dbReference type="ARBA" id="ARBA00023065"/>
    </source>
</evidence>
<feature type="compositionally biased region" description="Basic and acidic residues" evidence="9">
    <location>
        <begin position="560"/>
        <end position="595"/>
    </location>
</feature>
<keyword evidence="3 8" id="KW-0812">Transmembrane</keyword>
<feature type="compositionally biased region" description="Basic and acidic residues" evidence="9">
    <location>
        <begin position="537"/>
        <end position="552"/>
    </location>
</feature>
<dbReference type="InterPro" id="IPR003280">
    <property type="entry name" value="2pore_dom_K_chnl"/>
</dbReference>
<feature type="region of interest" description="Disordered" evidence="9">
    <location>
        <begin position="1"/>
        <end position="37"/>
    </location>
</feature>
<evidence type="ECO:0000256" key="4">
    <source>
        <dbReference type="ARBA" id="ARBA00022989"/>
    </source>
</evidence>
<feature type="transmembrane region" description="Helical" evidence="10">
    <location>
        <begin position="212"/>
        <end position="233"/>
    </location>
</feature>
<keyword evidence="7 8" id="KW-0407">Ion channel</keyword>
<evidence type="ECO:0000313" key="12">
    <source>
        <dbReference type="EMBL" id="KAL2069586.1"/>
    </source>
</evidence>
<proteinExistence type="inferred from homology"/>
<feature type="transmembrane region" description="Helical" evidence="10">
    <location>
        <begin position="53"/>
        <end position="77"/>
    </location>
</feature>
<dbReference type="EMBL" id="JAZHXI010000007">
    <property type="protein sequence ID" value="KAL2069586.1"/>
    <property type="molecule type" value="Genomic_DNA"/>
</dbReference>
<organism evidence="12 13">
    <name type="scientific">Oculimacula yallundae</name>
    <dbReference type="NCBI Taxonomy" id="86028"/>
    <lineage>
        <taxon>Eukaryota</taxon>
        <taxon>Fungi</taxon>
        <taxon>Dikarya</taxon>
        <taxon>Ascomycota</taxon>
        <taxon>Pezizomycotina</taxon>
        <taxon>Leotiomycetes</taxon>
        <taxon>Helotiales</taxon>
        <taxon>Ploettnerulaceae</taxon>
        <taxon>Oculimacula</taxon>
    </lineage>
</organism>
<feature type="transmembrane region" description="Helical" evidence="10">
    <location>
        <begin position="267"/>
        <end position="290"/>
    </location>
</feature>
<feature type="transmembrane region" description="Helical" evidence="10">
    <location>
        <begin position="170"/>
        <end position="192"/>
    </location>
</feature>
<evidence type="ECO:0000256" key="2">
    <source>
        <dbReference type="ARBA" id="ARBA00022448"/>
    </source>
</evidence>
<keyword evidence="13" id="KW-1185">Reference proteome</keyword>
<keyword evidence="6 10" id="KW-0472">Membrane</keyword>